<dbReference type="PANTHER" id="PTHR47506:SF3">
    <property type="entry name" value="HTH-TYPE TRANSCRIPTIONAL REGULATOR LMRA"/>
    <property type="match status" value="1"/>
</dbReference>
<dbReference type="InterPro" id="IPR009057">
    <property type="entry name" value="Homeodomain-like_sf"/>
</dbReference>
<dbReference type="GO" id="GO:0003677">
    <property type="term" value="F:DNA binding"/>
    <property type="evidence" value="ECO:0007669"/>
    <property type="project" value="UniProtKB-UniRule"/>
</dbReference>
<evidence type="ECO:0000259" key="5">
    <source>
        <dbReference type="PROSITE" id="PS50977"/>
    </source>
</evidence>
<dbReference type="InterPro" id="IPR001647">
    <property type="entry name" value="HTH_TetR"/>
</dbReference>
<keyword evidence="1" id="KW-0805">Transcription regulation</keyword>
<name>A0A6C0GI14_9BACT</name>
<keyword evidence="2 4" id="KW-0238">DNA-binding</keyword>
<keyword evidence="3" id="KW-0804">Transcription</keyword>
<dbReference type="Pfam" id="PF00440">
    <property type="entry name" value="TetR_N"/>
    <property type="match status" value="1"/>
</dbReference>
<sequence length="197" mass="22351">MSKSERTKKFIIEKAAPIFNTKGFAGTSLSDLTEATGLTKGSIYGNFENKEEIAIHVFKYGVARMKQAMEIKLDTVAQPSQQIYAFLDFFLEYVFEPPVSGGCIILNTAVEADDNQPVLKKHVSQQLTSLIKYVQSLLEGTSIDWEQKYEYKPETLSYAIFSSIEGAVMISRVQNNIRPMQQVVSYWKKQLKQLETQ</sequence>
<dbReference type="PANTHER" id="PTHR47506">
    <property type="entry name" value="TRANSCRIPTIONAL REGULATORY PROTEIN"/>
    <property type="match status" value="1"/>
</dbReference>
<dbReference type="PRINTS" id="PR00455">
    <property type="entry name" value="HTHTETR"/>
</dbReference>
<evidence type="ECO:0000256" key="1">
    <source>
        <dbReference type="ARBA" id="ARBA00023015"/>
    </source>
</evidence>
<reference evidence="6 7" key="1">
    <citation type="submission" date="2020-01" db="EMBL/GenBank/DDBJ databases">
        <authorList>
            <person name="Kim M.K."/>
        </authorList>
    </citation>
    <scope>NUCLEOTIDE SEQUENCE [LARGE SCALE GENOMIC DNA]</scope>
    <source>
        <strain evidence="6 7">172606-1</strain>
    </source>
</reference>
<evidence type="ECO:0000256" key="4">
    <source>
        <dbReference type="PROSITE-ProRule" id="PRU00335"/>
    </source>
</evidence>
<protein>
    <submittedName>
        <fullName evidence="6">TetR/AcrR family transcriptional regulator</fullName>
    </submittedName>
</protein>
<organism evidence="6 7">
    <name type="scientific">Rhodocytophaga rosea</name>
    <dbReference type="NCBI Taxonomy" id="2704465"/>
    <lineage>
        <taxon>Bacteria</taxon>
        <taxon>Pseudomonadati</taxon>
        <taxon>Bacteroidota</taxon>
        <taxon>Cytophagia</taxon>
        <taxon>Cytophagales</taxon>
        <taxon>Rhodocytophagaceae</taxon>
        <taxon>Rhodocytophaga</taxon>
    </lineage>
</organism>
<accession>A0A6C0GI14</accession>
<dbReference type="AlphaFoldDB" id="A0A6C0GI14"/>
<gene>
    <name evidence="6" type="ORF">GXP67_14210</name>
</gene>
<dbReference type="RefSeq" id="WP_162443724.1">
    <property type="nucleotide sequence ID" value="NZ_CP048222.1"/>
</dbReference>
<dbReference type="InterPro" id="IPR011075">
    <property type="entry name" value="TetR_C"/>
</dbReference>
<feature type="DNA-binding region" description="H-T-H motif" evidence="4">
    <location>
        <begin position="28"/>
        <end position="47"/>
    </location>
</feature>
<dbReference type="PROSITE" id="PS50977">
    <property type="entry name" value="HTH_TETR_2"/>
    <property type="match status" value="1"/>
</dbReference>
<evidence type="ECO:0000313" key="6">
    <source>
        <dbReference type="EMBL" id="QHT67701.1"/>
    </source>
</evidence>
<dbReference type="KEGG" id="rhoz:GXP67_14210"/>
<evidence type="ECO:0000256" key="2">
    <source>
        <dbReference type="ARBA" id="ARBA00023125"/>
    </source>
</evidence>
<keyword evidence="7" id="KW-1185">Reference proteome</keyword>
<evidence type="ECO:0000256" key="3">
    <source>
        <dbReference type="ARBA" id="ARBA00023163"/>
    </source>
</evidence>
<dbReference type="EMBL" id="CP048222">
    <property type="protein sequence ID" value="QHT67701.1"/>
    <property type="molecule type" value="Genomic_DNA"/>
</dbReference>
<dbReference type="InterPro" id="IPR036271">
    <property type="entry name" value="Tet_transcr_reg_TetR-rel_C_sf"/>
</dbReference>
<dbReference type="Pfam" id="PF16925">
    <property type="entry name" value="TetR_C_13"/>
    <property type="match status" value="1"/>
</dbReference>
<dbReference type="SUPFAM" id="SSF46689">
    <property type="entry name" value="Homeodomain-like"/>
    <property type="match status" value="1"/>
</dbReference>
<evidence type="ECO:0000313" key="7">
    <source>
        <dbReference type="Proteomes" id="UP000480178"/>
    </source>
</evidence>
<dbReference type="Gene3D" id="1.10.357.10">
    <property type="entry name" value="Tetracycline Repressor, domain 2"/>
    <property type="match status" value="1"/>
</dbReference>
<proteinExistence type="predicted"/>
<feature type="domain" description="HTH tetR-type" evidence="5">
    <location>
        <begin position="5"/>
        <end position="65"/>
    </location>
</feature>
<dbReference type="Proteomes" id="UP000480178">
    <property type="component" value="Chromosome"/>
</dbReference>
<dbReference type="SUPFAM" id="SSF48498">
    <property type="entry name" value="Tetracyclin repressor-like, C-terminal domain"/>
    <property type="match status" value="1"/>
</dbReference>